<evidence type="ECO:0000256" key="1">
    <source>
        <dbReference type="SAM" id="MobiDB-lite"/>
    </source>
</evidence>
<dbReference type="KEGG" id="pgr:PGTG_12239"/>
<protein>
    <submittedName>
        <fullName evidence="2">Uncharacterized protein</fullName>
    </submittedName>
</protein>
<accession>E3KPP8</accession>
<dbReference type="InParanoid" id="E3KPP8"/>
<dbReference type="GeneID" id="10540296"/>
<name>E3KPP8_PUCGT</name>
<feature type="compositionally biased region" description="Basic and acidic residues" evidence="1">
    <location>
        <begin position="25"/>
        <end position="35"/>
    </location>
</feature>
<dbReference type="HOGENOM" id="CLU_561551_0_0_1"/>
<dbReference type="OrthoDB" id="2684236at2759"/>
<evidence type="ECO:0000313" key="2">
    <source>
        <dbReference type="EMBL" id="EFP86283.2"/>
    </source>
</evidence>
<dbReference type="EMBL" id="DS178299">
    <property type="protein sequence ID" value="EFP86283.2"/>
    <property type="molecule type" value="Genomic_DNA"/>
</dbReference>
<feature type="compositionally biased region" description="Basic residues" evidence="1">
    <location>
        <begin position="1"/>
        <end position="11"/>
    </location>
</feature>
<feature type="region of interest" description="Disordered" evidence="1">
    <location>
        <begin position="384"/>
        <end position="431"/>
    </location>
</feature>
<evidence type="ECO:0000313" key="3">
    <source>
        <dbReference type="Proteomes" id="UP000008783"/>
    </source>
</evidence>
<dbReference type="Proteomes" id="UP000008783">
    <property type="component" value="Unassembled WGS sequence"/>
</dbReference>
<reference key="1">
    <citation type="submission" date="2007-01" db="EMBL/GenBank/DDBJ databases">
        <title>The Genome Sequence of Puccinia graminis f. sp. tritici Strain CRL 75-36-700-3.</title>
        <authorList>
            <consortium name="The Broad Institute Genome Sequencing Platform"/>
            <person name="Birren B."/>
            <person name="Lander E."/>
            <person name="Galagan J."/>
            <person name="Nusbaum C."/>
            <person name="Devon K."/>
            <person name="Cuomo C."/>
            <person name="Jaffe D."/>
            <person name="Butler J."/>
            <person name="Alvarez P."/>
            <person name="Gnerre S."/>
            <person name="Grabherr M."/>
            <person name="Mauceli E."/>
            <person name="Brockman W."/>
            <person name="Young S."/>
            <person name="LaButti K."/>
            <person name="Sykes S."/>
            <person name="DeCaprio D."/>
            <person name="Crawford M."/>
            <person name="Koehrsen M."/>
            <person name="Engels R."/>
            <person name="Montgomery P."/>
            <person name="Pearson M."/>
            <person name="Howarth C."/>
            <person name="Larson L."/>
            <person name="White J."/>
            <person name="Zeng Q."/>
            <person name="Kodira C."/>
            <person name="Yandava C."/>
            <person name="Alvarado L."/>
            <person name="O'Leary S."/>
            <person name="Szabo L."/>
            <person name="Dean R."/>
            <person name="Schein J."/>
        </authorList>
    </citation>
    <scope>NUCLEOTIDE SEQUENCE</scope>
    <source>
        <strain>CRL 75-36-700-3</strain>
    </source>
</reference>
<feature type="region of interest" description="Disordered" evidence="1">
    <location>
        <begin position="1"/>
        <end position="82"/>
    </location>
</feature>
<dbReference type="STRING" id="418459.E3KPP8"/>
<sequence>MAVKPANKRRSIQVGSPLLASPLKPTRDNTRDHPPIKPSAQPEPTKANPLKKKRLSASRTIMNSQRRENQAGGAAEVDTHKKGAGNALVEHLKERDAAKILRIKTHLNLINSFNLLLNLSRLTLLSFNSDTISHAHRQTHNQTGHLTTDDDPNQDKRLKEDEELEASFYHLALFRFELWLGRIADYLPQSLYKLKRPDQKSNSNFKKDDYEIELTLDYLPPLDVLNYYEDDLRLYPILKHLRFPLELAAAEYDLFCPKTNVQKLGPASQIGEEETGELLRKIKQISDPAHSCPSFKDDKHLRNPSVLLGLLSPKSFDSPAGSHSRKLWTSLTNTDFNLIRFINQPSLRTFICPQCDDTLESPFYVKDKQTNTVKVTDSCWSYSGPKAHESQHKPTSTSVRQDDPGAAFGQEESTRNRLENSRDAHPAGSHKNHAKLRCANCNWTGVKQDLSLFKYASEFKFSAANLCLKTASSHPPQDAVNCLAGT</sequence>
<keyword evidence="3" id="KW-1185">Reference proteome</keyword>
<organism evidence="2 3">
    <name type="scientific">Puccinia graminis f. sp. tritici (strain CRL 75-36-700-3 / race SCCL)</name>
    <name type="common">Black stem rust fungus</name>
    <dbReference type="NCBI Taxonomy" id="418459"/>
    <lineage>
        <taxon>Eukaryota</taxon>
        <taxon>Fungi</taxon>
        <taxon>Dikarya</taxon>
        <taxon>Basidiomycota</taxon>
        <taxon>Pucciniomycotina</taxon>
        <taxon>Pucciniomycetes</taxon>
        <taxon>Pucciniales</taxon>
        <taxon>Pucciniaceae</taxon>
        <taxon>Puccinia</taxon>
    </lineage>
</organism>
<dbReference type="AlphaFoldDB" id="E3KPP8"/>
<proteinExistence type="predicted"/>
<dbReference type="RefSeq" id="XP_003330702.2">
    <property type="nucleotide sequence ID" value="XM_003330654.2"/>
</dbReference>
<feature type="compositionally biased region" description="Basic and acidic residues" evidence="1">
    <location>
        <begin position="412"/>
        <end position="425"/>
    </location>
</feature>
<gene>
    <name evidence="2" type="ORF">PGTG_12239</name>
</gene>
<dbReference type="VEuPathDB" id="FungiDB:PGTG_12239"/>
<reference evidence="3" key="2">
    <citation type="journal article" date="2011" name="Proc. Natl. Acad. Sci. U.S.A.">
        <title>Obligate biotrophy features unraveled by the genomic analysis of rust fungi.</title>
        <authorList>
            <person name="Duplessis S."/>
            <person name="Cuomo C.A."/>
            <person name="Lin Y.-C."/>
            <person name="Aerts A."/>
            <person name="Tisserant E."/>
            <person name="Veneault-Fourrey C."/>
            <person name="Joly D.L."/>
            <person name="Hacquard S."/>
            <person name="Amselem J."/>
            <person name="Cantarel B.L."/>
            <person name="Chiu R."/>
            <person name="Coutinho P.M."/>
            <person name="Feau N."/>
            <person name="Field M."/>
            <person name="Frey P."/>
            <person name="Gelhaye E."/>
            <person name="Goldberg J."/>
            <person name="Grabherr M.G."/>
            <person name="Kodira C.D."/>
            <person name="Kohler A."/>
            <person name="Kuees U."/>
            <person name="Lindquist E.A."/>
            <person name="Lucas S.M."/>
            <person name="Mago R."/>
            <person name="Mauceli E."/>
            <person name="Morin E."/>
            <person name="Murat C."/>
            <person name="Pangilinan J.L."/>
            <person name="Park R."/>
            <person name="Pearson M."/>
            <person name="Quesneville H."/>
            <person name="Rouhier N."/>
            <person name="Sakthikumar S."/>
            <person name="Salamov A.A."/>
            <person name="Schmutz J."/>
            <person name="Selles B."/>
            <person name="Shapiro H."/>
            <person name="Tanguay P."/>
            <person name="Tuskan G.A."/>
            <person name="Henrissat B."/>
            <person name="Van de Peer Y."/>
            <person name="Rouze P."/>
            <person name="Ellis J.G."/>
            <person name="Dodds P.N."/>
            <person name="Schein J.E."/>
            <person name="Zhong S."/>
            <person name="Hamelin R.C."/>
            <person name="Grigoriev I.V."/>
            <person name="Szabo L.J."/>
            <person name="Martin F."/>
        </authorList>
    </citation>
    <scope>NUCLEOTIDE SEQUENCE [LARGE SCALE GENOMIC DNA]</scope>
    <source>
        <strain evidence="3">CRL 75-36-700-3 / race SCCL</strain>
    </source>
</reference>